<dbReference type="Pfam" id="PF00211">
    <property type="entry name" value="Guanylate_cyc"/>
    <property type="match status" value="1"/>
</dbReference>
<evidence type="ECO:0000256" key="13">
    <source>
        <dbReference type="ARBA" id="ARBA00023239"/>
    </source>
</evidence>
<keyword evidence="10 16" id="KW-1133">Transmembrane helix</keyword>
<dbReference type="GO" id="GO:0004016">
    <property type="term" value="F:adenylate cyclase activity"/>
    <property type="evidence" value="ECO:0007669"/>
    <property type="project" value="UniProtKB-EC"/>
</dbReference>
<keyword evidence="13 14" id="KW-0456">Lyase</keyword>
<evidence type="ECO:0000256" key="1">
    <source>
        <dbReference type="ARBA" id="ARBA00001593"/>
    </source>
</evidence>
<dbReference type="PROSITE" id="PS00452">
    <property type="entry name" value="GUANYLATE_CYCLASE_1"/>
    <property type="match status" value="1"/>
</dbReference>
<gene>
    <name evidence="18" type="primary">ADCY3_1</name>
    <name evidence="18" type="ORF">OS493_014378</name>
</gene>
<dbReference type="SUPFAM" id="SSF55073">
    <property type="entry name" value="Nucleotide cyclase"/>
    <property type="match status" value="1"/>
</dbReference>
<dbReference type="Proteomes" id="UP001163046">
    <property type="component" value="Unassembled WGS sequence"/>
</dbReference>
<evidence type="ECO:0000256" key="10">
    <source>
        <dbReference type="ARBA" id="ARBA00022989"/>
    </source>
</evidence>
<evidence type="ECO:0000256" key="8">
    <source>
        <dbReference type="ARBA" id="ARBA00022840"/>
    </source>
</evidence>
<evidence type="ECO:0000256" key="6">
    <source>
        <dbReference type="ARBA" id="ARBA00022723"/>
    </source>
</evidence>
<evidence type="ECO:0000256" key="14">
    <source>
        <dbReference type="RuleBase" id="RU000405"/>
    </source>
</evidence>
<dbReference type="PANTHER" id="PTHR45627">
    <property type="entry name" value="ADENYLATE CYCLASE TYPE 1"/>
    <property type="match status" value="1"/>
</dbReference>
<dbReference type="GO" id="GO:0006171">
    <property type="term" value="P:cAMP biosynthetic process"/>
    <property type="evidence" value="ECO:0007669"/>
    <property type="project" value="UniProtKB-KW"/>
</dbReference>
<feature type="transmembrane region" description="Helical" evidence="16">
    <location>
        <begin position="298"/>
        <end position="316"/>
    </location>
</feature>
<feature type="transmembrane region" description="Helical" evidence="16">
    <location>
        <begin position="232"/>
        <end position="250"/>
    </location>
</feature>
<keyword evidence="5 16" id="KW-0812">Transmembrane</keyword>
<dbReference type="AlphaFoldDB" id="A0A9W9YPM4"/>
<evidence type="ECO:0000259" key="17">
    <source>
        <dbReference type="PROSITE" id="PS50125"/>
    </source>
</evidence>
<dbReference type="OrthoDB" id="10261550at2759"/>
<dbReference type="SMART" id="SM00044">
    <property type="entry name" value="CYCc"/>
    <property type="match status" value="1"/>
</dbReference>
<dbReference type="GO" id="GO:0005886">
    <property type="term" value="C:plasma membrane"/>
    <property type="evidence" value="ECO:0007669"/>
    <property type="project" value="TreeGrafter"/>
</dbReference>
<dbReference type="GO" id="GO:0007189">
    <property type="term" value="P:adenylate cyclase-activating G protein-coupled receptor signaling pathway"/>
    <property type="evidence" value="ECO:0007669"/>
    <property type="project" value="TreeGrafter"/>
</dbReference>
<dbReference type="InterPro" id="IPR001054">
    <property type="entry name" value="A/G_cyclase"/>
</dbReference>
<keyword evidence="11" id="KW-0115">cAMP biosynthesis</keyword>
<keyword evidence="6" id="KW-0479">Metal-binding</keyword>
<dbReference type="CDD" id="cd07302">
    <property type="entry name" value="CHD"/>
    <property type="match status" value="1"/>
</dbReference>
<proteinExistence type="inferred from homology"/>
<organism evidence="18 19">
    <name type="scientific">Desmophyllum pertusum</name>
    <dbReference type="NCBI Taxonomy" id="174260"/>
    <lineage>
        <taxon>Eukaryota</taxon>
        <taxon>Metazoa</taxon>
        <taxon>Cnidaria</taxon>
        <taxon>Anthozoa</taxon>
        <taxon>Hexacorallia</taxon>
        <taxon>Scleractinia</taxon>
        <taxon>Caryophylliina</taxon>
        <taxon>Caryophylliidae</taxon>
        <taxon>Desmophyllum</taxon>
    </lineage>
</organism>
<dbReference type="GO" id="GO:0046872">
    <property type="term" value="F:metal ion binding"/>
    <property type="evidence" value="ECO:0007669"/>
    <property type="project" value="UniProtKB-KW"/>
</dbReference>
<accession>A0A9W9YPM4</accession>
<dbReference type="EC" id="4.6.1.1" evidence="4"/>
<keyword evidence="12 16" id="KW-0472">Membrane</keyword>
<keyword evidence="9" id="KW-0460">Magnesium</keyword>
<dbReference type="PROSITE" id="PS50125">
    <property type="entry name" value="GUANYLATE_CYCLASE_2"/>
    <property type="match status" value="1"/>
</dbReference>
<dbReference type="Gene3D" id="3.30.70.1230">
    <property type="entry name" value="Nucleotide cyclase"/>
    <property type="match status" value="1"/>
</dbReference>
<feature type="transmembrane region" description="Helical" evidence="16">
    <location>
        <begin position="108"/>
        <end position="126"/>
    </location>
</feature>
<evidence type="ECO:0000256" key="16">
    <source>
        <dbReference type="SAM" id="Phobius"/>
    </source>
</evidence>
<evidence type="ECO:0000256" key="9">
    <source>
        <dbReference type="ARBA" id="ARBA00022842"/>
    </source>
</evidence>
<dbReference type="FunFam" id="3.30.70.1230:FF:000006">
    <property type="entry name" value="Adenylate cyclase"/>
    <property type="match status" value="1"/>
</dbReference>
<dbReference type="GO" id="GO:0005524">
    <property type="term" value="F:ATP binding"/>
    <property type="evidence" value="ECO:0007669"/>
    <property type="project" value="UniProtKB-KW"/>
</dbReference>
<reference evidence="18" key="1">
    <citation type="submission" date="2023-01" db="EMBL/GenBank/DDBJ databases">
        <title>Genome assembly of the deep-sea coral Lophelia pertusa.</title>
        <authorList>
            <person name="Herrera S."/>
            <person name="Cordes E."/>
        </authorList>
    </citation>
    <scope>NUCLEOTIDE SEQUENCE</scope>
    <source>
        <strain evidence="18">USNM1676648</strain>
        <tissue evidence="18">Polyp</tissue>
    </source>
</reference>
<evidence type="ECO:0000256" key="4">
    <source>
        <dbReference type="ARBA" id="ARBA00012201"/>
    </source>
</evidence>
<dbReference type="PANTHER" id="PTHR45627:SF30">
    <property type="entry name" value="ADENYLATE CYCLASE TYPE 3"/>
    <property type="match status" value="1"/>
</dbReference>
<name>A0A9W9YPM4_9CNID</name>
<dbReference type="InterPro" id="IPR018297">
    <property type="entry name" value="A/G_cyclase_CS"/>
</dbReference>
<protein>
    <recommendedName>
        <fullName evidence="4">adenylate cyclase</fullName>
        <ecNumber evidence="4">4.6.1.1</ecNumber>
    </recommendedName>
</protein>
<sequence>MWLAEPSSKETRRTSSPIMELINSATHWEVGDKDNIINKEEMEFRRVSLFDDDDSEKSDSSTTTSERNLNKLLSDGKGKNESFTLRFLERDSEFQYALEKQEMSGESLVCLCVIIVFCFFVELTIFPRSLRNNLTFSLGFLFLLIPTLITIAASCPKYFPKCLVEFSNILDGSKPARTLLAALSVTLLAGTELIDMLGCEETPILDKAAVELRYNRSEPLNPSSPTCEYPQYFSYNGILILVGISVLVQLSHSLKVLLTLGVVMAYCIINISAKHQIYDNYDAYVHFHNDKTTYVPKKYFSSVIMVLCFLILVLHGRQVERTARLLFLWKMEAFEKKTEVEKIRGRNRKLVDNILPEHVADYFLHHQSKDETELYSHSYKYVTVIFASIPNFDEFYSEDQINDGGKECIRFLNEIINDFDEVLSETRFRSIEKIKTIKSTYMAAAGLRPEYESQDSEHWQQLVEVVDFALALRDKLESINLECFNNFVLRVGICQGPVVAGVIGAKKPHYDIWGNTVNVASRMESTGKAGYMQVTEQTYEVLKDKGFTFIYRGPVKVKGKGQLVTYYLTGREQKKQQLNLPNMVAF</sequence>
<evidence type="ECO:0000313" key="19">
    <source>
        <dbReference type="Proteomes" id="UP001163046"/>
    </source>
</evidence>
<evidence type="ECO:0000313" key="18">
    <source>
        <dbReference type="EMBL" id="KAJ7361738.1"/>
    </source>
</evidence>
<keyword evidence="7" id="KW-0547">Nucleotide-binding</keyword>
<evidence type="ECO:0000256" key="2">
    <source>
        <dbReference type="ARBA" id="ARBA00001946"/>
    </source>
</evidence>
<evidence type="ECO:0000256" key="12">
    <source>
        <dbReference type="ARBA" id="ARBA00023136"/>
    </source>
</evidence>
<comment type="subcellular location">
    <subcellularLocation>
        <location evidence="3">Membrane</location>
        <topology evidence="3">Multi-pass membrane protein</topology>
    </subcellularLocation>
</comment>
<comment type="caution">
    <text evidence="18">The sequence shown here is derived from an EMBL/GenBank/DDBJ whole genome shotgun (WGS) entry which is preliminary data.</text>
</comment>
<dbReference type="InterPro" id="IPR029787">
    <property type="entry name" value="Nucleotide_cyclase"/>
</dbReference>
<evidence type="ECO:0000256" key="7">
    <source>
        <dbReference type="ARBA" id="ARBA00022741"/>
    </source>
</evidence>
<evidence type="ECO:0000256" key="5">
    <source>
        <dbReference type="ARBA" id="ARBA00022692"/>
    </source>
</evidence>
<dbReference type="GO" id="GO:0035556">
    <property type="term" value="P:intracellular signal transduction"/>
    <property type="evidence" value="ECO:0007669"/>
    <property type="project" value="InterPro"/>
</dbReference>
<keyword evidence="19" id="KW-1185">Reference proteome</keyword>
<dbReference type="EMBL" id="MU827308">
    <property type="protein sequence ID" value="KAJ7361738.1"/>
    <property type="molecule type" value="Genomic_DNA"/>
</dbReference>
<feature type="transmembrane region" description="Helical" evidence="16">
    <location>
        <begin position="138"/>
        <end position="159"/>
    </location>
</feature>
<evidence type="ECO:0000256" key="11">
    <source>
        <dbReference type="ARBA" id="ARBA00022998"/>
    </source>
</evidence>
<keyword evidence="8" id="KW-0067">ATP-binding</keyword>
<feature type="region of interest" description="Disordered" evidence="15">
    <location>
        <begin position="52"/>
        <end position="73"/>
    </location>
</feature>
<comment type="similarity">
    <text evidence="14">Belongs to the adenylyl cyclase class-4/guanylyl cyclase family.</text>
</comment>
<evidence type="ECO:0000256" key="15">
    <source>
        <dbReference type="SAM" id="MobiDB-lite"/>
    </source>
</evidence>
<comment type="cofactor">
    <cofactor evidence="2">
        <name>Mg(2+)</name>
        <dbReference type="ChEBI" id="CHEBI:18420"/>
    </cofactor>
</comment>
<feature type="transmembrane region" description="Helical" evidence="16">
    <location>
        <begin position="257"/>
        <end position="278"/>
    </location>
</feature>
<evidence type="ECO:0000256" key="3">
    <source>
        <dbReference type="ARBA" id="ARBA00004141"/>
    </source>
</evidence>
<comment type="catalytic activity">
    <reaction evidence="1">
        <text>ATP = 3',5'-cyclic AMP + diphosphate</text>
        <dbReference type="Rhea" id="RHEA:15389"/>
        <dbReference type="ChEBI" id="CHEBI:30616"/>
        <dbReference type="ChEBI" id="CHEBI:33019"/>
        <dbReference type="ChEBI" id="CHEBI:58165"/>
        <dbReference type="EC" id="4.6.1.1"/>
    </reaction>
</comment>
<feature type="domain" description="Guanylate cyclase" evidence="17">
    <location>
        <begin position="383"/>
        <end position="524"/>
    </location>
</feature>